<evidence type="ECO:0000313" key="1">
    <source>
        <dbReference type="EMBL" id="MBB4683176.1"/>
    </source>
</evidence>
<dbReference type="AlphaFoldDB" id="A0A840ILI4"/>
<keyword evidence="2" id="KW-1185">Reference proteome</keyword>
<dbReference type="EMBL" id="JACHMG010000001">
    <property type="protein sequence ID" value="MBB4683176.1"/>
    <property type="molecule type" value="Genomic_DNA"/>
</dbReference>
<gene>
    <name evidence="1" type="ORF">BJY18_000661</name>
</gene>
<organism evidence="1 2">
    <name type="scientific">Amycolatopsis jiangsuensis</name>
    <dbReference type="NCBI Taxonomy" id="1181879"/>
    <lineage>
        <taxon>Bacteria</taxon>
        <taxon>Bacillati</taxon>
        <taxon>Actinomycetota</taxon>
        <taxon>Actinomycetes</taxon>
        <taxon>Pseudonocardiales</taxon>
        <taxon>Pseudonocardiaceae</taxon>
        <taxon>Amycolatopsis</taxon>
    </lineage>
</organism>
<evidence type="ECO:0000313" key="2">
    <source>
        <dbReference type="Proteomes" id="UP000581769"/>
    </source>
</evidence>
<sequence length="193" mass="20162">MVEAADADTPPGFGLRLVLQLRRELGRCLVPGGLVVERDLVTVGIGGHPQRADAGLVADPVPSPAGRFDGRRPALQRLGGGAAQRGPAEPGTIAARDDQAVMFVVVPGTQVDVVAVALGDGQAEKVGEERDGVLEARREQLCVPEMGDVAERRTRGRVGDHALEGGEVPGNRGAGQELLLGTKSGDRLAWQCR</sequence>
<proteinExistence type="predicted"/>
<reference evidence="1 2" key="1">
    <citation type="submission" date="2020-08" db="EMBL/GenBank/DDBJ databases">
        <title>Sequencing the genomes of 1000 actinobacteria strains.</title>
        <authorList>
            <person name="Klenk H.-P."/>
        </authorList>
    </citation>
    <scope>NUCLEOTIDE SEQUENCE [LARGE SCALE GENOMIC DNA]</scope>
    <source>
        <strain evidence="1 2">DSM 45859</strain>
    </source>
</reference>
<dbReference type="Proteomes" id="UP000581769">
    <property type="component" value="Unassembled WGS sequence"/>
</dbReference>
<accession>A0A840ILI4</accession>
<name>A0A840ILI4_9PSEU</name>
<protein>
    <submittedName>
        <fullName evidence="1">Uncharacterized protein</fullName>
    </submittedName>
</protein>
<comment type="caution">
    <text evidence="1">The sequence shown here is derived from an EMBL/GenBank/DDBJ whole genome shotgun (WGS) entry which is preliminary data.</text>
</comment>